<dbReference type="EMBL" id="HE575322">
    <property type="protein sequence ID" value="CCC93028.1"/>
    <property type="molecule type" value="Genomic_DNA"/>
</dbReference>
<keyword evidence="1" id="KW-1133">Transmembrane helix</keyword>
<reference evidence="2" key="1">
    <citation type="journal article" date="2012" name="Proc. Natl. Acad. Sci. U.S.A.">
        <title>Antigenic diversity is generated by distinct evolutionary mechanisms in African trypanosome species.</title>
        <authorList>
            <person name="Jackson A.P."/>
            <person name="Berry A."/>
            <person name="Aslett M."/>
            <person name="Allison H.C."/>
            <person name="Burton P."/>
            <person name="Vavrova-Anderson J."/>
            <person name="Brown R."/>
            <person name="Browne H."/>
            <person name="Corton N."/>
            <person name="Hauser H."/>
            <person name="Gamble J."/>
            <person name="Gilderthorp R."/>
            <person name="Marcello L."/>
            <person name="McQuillan J."/>
            <person name="Otto T.D."/>
            <person name="Quail M.A."/>
            <person name="Sanders M.J."/>
            <person name="van Tonder A."/>
            <person name="Ginger M.L."/>
            <person name="Field M.C."/>
            <person name="Barry J.D."/>
            <person name="Hertz-Fowler C."/>
            <person name="Berriman M."/>
        </authorList>
    </citation>
    <scope>NUCLEOTIDE SEQUENCE</scope>
    <source>
        <strain evidence="2">IL3000</strain>
    </source>
</reference>
<dbReference type="VEuPathDB" id="TriTrypDB:TcIL3000_9_4280"/>
<proteinExistence type="predicted"/>
<evidence type="ECO:0000256" key="1">
    <source>
        <dbReference type="SAM" id="Phobius"/>
    </source>
</evidence>
<accession>G0UUG4</accession>
<evidence type="ECO:0000313" key="2">
    <source>
        <dbReference type="EMBL" id="CCC93028.1"/>
    </source>
</evidence>
<name>G0UUG4_TRYCI</name>
<feature type="transmembrane region" description="Helical" evidence="1">
    <location>
        <begin position="97"/>
        <end position="121"/>
    </location>
</feature>
<gene>
    <name evidence="2" type="ORF">TCIL3000_9_4280</name>
</gene>
<dbReference type="AlphaFoldDB" id="G0UUG4"/>
<protein>
    <submittedName>
        <fullName evidence="2">Uncharacterized protein</fullName>
    </submittedName>
</protein>
<feature type="transmembrane region" description="Helical" evidence="1">
    <location>
        <begin position="133"/>
        <end position="152"/>
    </location>
</feature>
<organism evidence="2">
    <name type="scientific">Trypanosoma congolense (strain IL3000)</name>
    <dbReference type="NCBI Taxonomy" id="1068625"/>
    <lineage>
        <taxon>Eukaryota</taxon>
        <taxon>Discoba</taxon>
        <taxon>Euglenozoa</taxon>
        <taxon>Kinetoplastea</taxon>
        <taxon>Metakinetoplastina</taxon>
        <taxon>Trypanosomatida</taxon>
        <taxon>Trypanosomatidae</taxon>
        <taxon>Trypanosoma</taxon>
        <taxon>Nannomonas</taxon>
    </lineage>
</organism>
<sequence length="168" mass="18478">MSAAEGRPPSAASAQDVHKEMLKEQEYIRRELYGSILDDNRRGSDGEITLSDTVRLAKEAREELTRAALRPINEKMTGFRAFTADLKEPCNKAVLSLFLFTTALMFTLPIVALLIGMHVVAPIVGWDDGACGGLMAVVTTVFIMAGYVVYSLREPVSLKETKEGKKQN</sequence>
<keyword evidence="1" id="KW-0472">Membrane</keyword>
<keyword evidence="1" id="KW-0812">Transmembrane</keyword>